<sequence length="573" mass="68838">MPEEIIRQKEKSEIKNTKNSQFGVSQYSEKSIFLGNDIESQKRRSIKKILLMSSMDKETMKILLKILQGNFKNISQEIKDKLKQNASNILDKDKQKELDALLDQLENTEQPSDVFLQIIKYYVLSPVEKSYINKIEQELKKSQELDEEIKKVQENINVEKQKKLERYRDEKQGVQKSNNKETCEALLREVSVHENKLEKANQKLNEIVARNNQLREKINILRKEKNVIEEIYNKLKKELADKKDNVEQTIKSAGEAYYNRNRAEEELKALQEKAEQQKQNFENEYKTLNENIQYDKRFKQFIKSKQKEKEVLENLEKQIQKNLEIIEEKKKNNKIIETEYMVSAKKEQEIKEAFERIKKETGINETKEKESKELLNVFINLYQKNTIMSKFVKELNEEVDELERKIEEKKKEIQMYSTKGATNDNKKREMKIALTNKIQQEEKKKLYQKLNMKNLLKLQILLNLIWKTFSLQLMQIKKPQRNQEVLLQQKKIWYIFQEYQNKKDSMLFLNILDLLLKIYLWLKTEKNKKKSKNNQVEILKINFFHKKNSENKHQMLQRKNSHKIMLIKTIFRA</sequence>
<dbReference type="OrthoDB" id="303248at2759"/>
<dbReference type="EMBL" id="GL983849">
    <property type="protein sequence ID" value="EGR31553.1"/>
    <property type="molecule type" value="Genomic_DNA"/>
</dbReference>
<feature type="domain" description="ODAD1 central coiled coil region" evidence="3">
    <location>
        <begin position="188"/>
        <end position="453"/>
    </location>
</feature>
<evidence type="ECO:0000313" key="4">
    <source>
        <dbReference type="EMBL" id="EGR31553.1"/>
    </source>
</evidence>
<dbReference type="Pfam" id="PF21773">
    <property type="entry name" value="ODAD1_CC"/>
    <property type="match status" value="1"/>
</dbReference>
<dbReference type="PANTHER" id="PTHR21694:SF18">
    <property type="entry name" value="COILED-COIL DOMAIN-CONTAINING PROTEIN 63"/>
    <property type="match status" value="1"/>
</dbReference>
<accession>G0QTB8</accession>
<keyword evidence="1 2" id="KW-0175">Coiled coil</keyword>
<feature type="coiled-coil region" evidence="2">
    <location>
        <begin position="132"/>
        <end position="332"/>
    </location>
</feature>
<dbReference type="Proteomes" id="UP000008983">
    <property type="component" value="Unassembled WGS sequence"/>
</dbReference>
<evidence type="ECO:0000256" key="1">
    <source>
        <dbReference type="ARBA" id="ARBA00023054"/>
    </source>
</evidence>
<dbReference type="AlphaFoldDB" id="G0QTB8"/>
<dbReference type="InterPro" id="IPR051876">
    <property type="entry name" value="ODA-DC/CCD"/>
</dbReference>
<dbReference type="GeneID" id="14907672"/>
<dbReference type="PANTHER" id="PTHR21694">
    <property type="entry name" value="COILED-COIL DOMAIN-CONTAINING PROTEIN 63"/>
    <property type="match status" value="1"/>
</dbReference>
<protein>
    <recommendedName>
        <fullName evidence="3">ODAD1 central coiled coil region domain-containing protein</fullName>
    </recommendedName>
</protein>
<name>G0QTB8_ICHMU</name>
<dbReference type="InterPro" id="IPR049258">
    <property type="entry name" value="ODAD1_CC"/>
</dbReference>
<dbReference type="RefSeq" id="XP_004035039.1">
    <property type="nucleotide sequence ID" value="XM_004034991.1"/>
</dbReference>
<dbReference type="OMA" id="KQMVDQD"/>
<dbReference type="InParanoid" id="G0QTB8"/>
<proteinExistence type="predicted"/>
<dbReference type="FunCoup" id="G0QTB8">
    <property type="interactions" value="28"/>
</dbReference>
<organism evidence="4 5">
    <name type="scientific">Ichthyophthirius multifiliis</name>
    <name type="common">White spot disease agent</name>
    <name type="synonym">Ich</name>
    <dbReference type="NCBI Taxonomy" id="5932"/>
    <lineage>
        <taxon>Eukaryota</taxon>
        <taxon>Sar</taxon>
        <taxon>Alveolata</taxon>
        <taxon>Ciliophora</taxon>
        <taxon>Intramacronucleata</taxon>
        <taxon>Oligohymenophorea</taxon>
        <taxon>Hymenostomatida</taxon>
        <taxon>Ophryoglenina</taxon>
        <taxon>Ichthyophthirius</taxon>
    </lineage>
</organism>
<dbReference type="eggNOG" id="ENOG502SH4P">
    <property type="taxonomic scope" value="Eukaryota"/>
</dbReference>
<keyword evidence="5" id="KW-1185">Reference proteome</keyword>
<evidence type="ECO:0000256" key="2">
    <source>
        <dbReference type="SAM" id="Coils"/>
    </source>
</evidence>
<feature type="coiled-coil region" evidence="2">
    <location>
        <begin position="385"/>
        <end position="419"/>
    </location>
</feature>
<gene>
    <name evidence="4" type="ORF">IMG5_107730</name>
</gene>
<evidence type="ECO:0000259" key="3">
    <source>
        <dbReference type="Pfam" id="PF21773"/>
    </source>
</evidence>
<reference evidence="4 5" key="1">
    <citation type="submission" date="2011-07" db="EMBL/GenBank/DDBJ databases">
        <authorList>
            <person name="Coyne R."/>
            <person name="Brami D."/>
            <person name="Johnson J."/>
            <person name="Hostetler J."/>
            <person name="Hannick L."/>
            <person name="Clark T."/>
            <person name="Cassidy-Hanley D."/>
            <person name="Inman J."/>
        </authorList>
    </citation>
    <scope>NUCLEOTIDE SEQUENCE [LARGE SCALE GENOMIC DNA]</scope>
    <source>
        <strain evidence="4 5">G5</strain>
    </source>
</reference>
<evidence type="ECO:0000313" key="5">
    <source>
        <dbReference type="Proteomes" id="UP000008983"/>
    </source>
</evidence>